<evidence type="ECO:0000313" key="4">
    <source>
        <dbReference type="Proteomes" id="UP000219514"/>
    </source>
</evidence>
<dbReference type="PANTHER" id="PTHR42993:SF1">
    <property type="entry name" value="MAOC-LIKE DEHYDRATASE DOMAIN-CONTAINING PROTEIN"/>
    <property type="match status" value="1"/>
</dbReference>
<dbReference type="Gene3D" id="3.10.129.10">
    <property type="entry name" value="Hotdog Thioesterase"/>
    <property type="match status" value="1"/>
</dbReference>
<name>A0A285EHX1_9ACTN</name>
<dbReference type="PANTHER" id="PTHR42993">
    <property type="entry name" value="MAOC-LIKE DEHYDRATASE DOMAIN-CONTAINING PROTEIN"/>
    <property type="match status" value="1"/>
</dbReference>
<comment type="similarity">
    <text evidence="1">Belongs to the enoyl-CoA hydratase/isomerase family.</text>
</comment>
<dbReference type="AlphaFoldDB" id="A0A285EHX1"/>
<dbReference type="SUPFAM" id="SSF54637">
    <property type="entry name" value="Thioesterase/thiol ester dehydrase-isomerase"/>
    <property type="match status" value="1"/>
</dbReference>
<organism evidence="3 4">
    <name type="scientific">Geodermatophilus sabuli</name>
    <dbReference type="NCBI Taxonomy" id="1564158"/>
    <lineage>
        <taxon>Bacteria</taxon>
        <taxon>Bacillati</taxon>
        <taxon>Actinomycetota</taxon>
        <taxon>Actinomycetes</taxon>
        <taxon>Geodermatophilales</taxon>
        <taxon>Geodermatophilaceae</taxon>
        <taxon>Geodermatophilus</taxon>
    </lineage>
</organism>
<dbReference type="InterPro" id="IPR002539">
    <property type="entry name" value="MaoC-like_dom"/>
</dbReference>
<gene>
    <name evidence="3" type="ORF">SAMN06893097_108149</name>
</gene>
<dbReference type="InterPro" id="IPR029069">
    <property type="entry name" value="HotDog_dom_sf"/>
</dbReference>
<accession>A0A285EHX1</accession>
<dbReference type="RefSeq" id="WP_097207732.1">
    <property type="nucleotide sequence ID" value="NZ_JACHXB010000007.1"/>
</dbReference>
<dbReference type="Pfam" id="PF01575">
    <property type="entry name" value="MaoC_dehydratas"/>
    <property type="match status" value="1"/>
</dbReference>
<dbReference type="OrthoDB" id="9801735at2"/>
<dbReference type="EMBL" id="OBDO01000008">
    <property type="protein sequence ID" value="SNX97784.1"/>
    <property type="molecule type" value="Genomic_DNA"/>
</dbReference>
<evidence type="ECO:0000259" key="2">
    <source>
        <dbReference type="Pfam" id="PF01575"/>
    </source>
</evidence>
<proteinExistence type="inferred from homology"/>
<evidence type="ECO:0000313" key="3">
    <source>
        <dbReference type="EMBL" id="SNX97784.1"/>
    </source>
</evidence>
<dbReference type="CDD" id="cd03450">
    <property type="entry name" value="NodN"/>
    <property type="match status" value="1"/>
</dbReference>
<protein>
    <submittedName>
        <fullName evidence="3">Acyl dehydratase</fullName>
    </submittedName>
</protein>
<reference evidence="3 4" key="1">
    <citation type="submission" date="2017-09" db="EMBL/GenBank/DDBJ databases">
        <authorList>
            <person name="Ehlers B."/>
            <person name="Leendertz F.H."/>
        </authorList>
    </citation>
    <scope>NUCLEOTIDE SEQUENCE [LARGE SCALE GENOMIC DNA]</scope>
    <source>
        <strain evidence="3 4">DSM 46844</strain>
    </source>
</reference>
<feature type="domain" description="MaoC-like" evidence="2">
    <location>
        <begin position="16"/>
        <end position="133"/>
    </location>
</feature>
<dbReference type="Proteomes" id="UP000219514">
    <property type="component" value="Unassembled WGS sequence"/>
</dbReference>
<sequence>MTTPITADGVEGVKSLVGQEVGPTDWVEVTQEMVNLFADATGDHQWIHVDVERAKKESPFGGPIAHGFLTLSLIPRFLPQLYSFTGFTMGVNYGLEKVRFPSPVPVGAKLRAKAVIDEVTDIKGGIQVLTTVTFEVEGSPKPACVAASVVRQLV</sequence>
<dbReference type="InterPro" id="IPR039375">
    <property type="entry name" value="NodN-like"/>
</dbReference>
<keyword evidence="4" id="KW-1185">Reference proteome</keyword>
<evidence type="ECO:0000256" key="1">
    <source>
        <dbReference type="ARBA" id="ARBA00005254"/>
    </source>
</evidence>